<evidence type="ECO:0000313" key="5">
    <source>
        <dbReference type="EMBL" id="EHB92789.1"/>
    </source>
</evidence>
<dbReference type="SUPFAM" id="SSF48208">
    <property type="entry name" value="Six-hairpin glycosidases"/>
    <property type="match status" value="1"/>
</dbReference>
<dbReference type="InterPro" id="IPR013780">
    <property type="entry name" value="Glyco_hydro_b"/>
</dbReference>
<keyword evidence="1" id="KW-0732">Signal</keyword>
<proteinExistence type="predicted"/>
<dbReference type="Gene3D" id="1.50.10.10">
    <property type="match status" value="1"/>
</dbReference>
<dbReference type="STRING" id="742725.HMPREF9450_00993"/>
<dbReference type="PIRSF" id="PIRSF007663">
    <property type="entry name" value="UCP007663"/>
    <property type="match status" value="1"/>
</dbReference>
<dbReference type="Gene3D" id="2.70.98.50">
    <property type="entry name" value="putative glycoside hydrolase family protein from bacillus halodurans"/>
    <property type="match status" value="1"/>
</dbReference>
<dbReference type="InterPro" id="IPR049053">
    <property type="entry name" value="AFCA-like_C"/>
</dbReference>
<dbReference type="PANTHER" id="PTHR31084:SF19">
    <property type="entry name" value="GLYCOSYL HYDROLASE FAMILY 95 N-TERMINAL DOMAIN-CONTAINING PROTEIN"/>
    <property type="match status" value="1"/>
</dbReference>
<dbReference type="InterPro" id="IPR016518">
    <property type="entry name" value="Alpha-L-fucosidase"/>
</dbReference>
<dbReference type="Pfam" id="PF21307">
    <property type="entry name" value="Glyco_hydro_95_C"/>
    <property type="match status" value="1"/>
</dbReference>
<feature type="domain" description="Alpha fucosidase A-like C-terminal" evidence="3">
    <location>
        <begin position="668"/>
        <end position="769"/>
    </location>
</feature>
<comment type="caution">
    <text evidence="5">The sequence shown here is derived from an EMBL/GenBank/DDBJ whole genome shotgun (WGS) entry which is preliminary data.</text>
</comment>
<dbReference type="Gene3D" id="2.60.40.1180">
    <property type="entry name" value="Golgi alpha-mannosidase II"/>
    <property type="match status" value="1"/>
</dbReference>
<dbReference type="EMBL" id="ADLD01000009">
    <property type="protein sequence ID" value="EHB92789.1"/>
    <property type="molecule type" value="Genomic_DNA"/>
</dbReference>
<feature type="domain" description="Glycosyl hydrolase family 95 N-terminal" evidence="2">
    <location>
        <begin position="90"/>
        <end position="236"/>
    </location>
</feature>
<feature type="domain" description="Glycosyl hydrolase family 95 N-terminal" evidence="2">
    <location>
        <begin position="40"/>
        <end position="88"/>
    </location>
</feature>
<dbReference type="AlphaFoldDB" id="G5H7F0"/>
<dbReference type="InterPro" id="IPR054363">
    <property type="entry name" value="GH95_cat"/>
</dbReference>
<evidence type="ECO:0000259" key="2">
    <source>
        <dbReference type="Pfam" id="PF14498"/>
    </source>
</evidence>
<name>G5H7F0_9BACT</name>
<accession>G5H7F0</accession>
<dbReference type="InterPro" id="IPR012341">
    <property type="entry name" value="6hp_glycosidase-like_sf"/>
</dbReference>
<reference evidence="5 6" key="1">
    <citation type="submission" date="2011-08" db="EMBL/GenBank/DDBJ databases">
        <title>The Genome Sequence of Alistipes indistinctus YIT 12060.</title>
        <authorList>
            <consortium name="The Broad Institute Genome Sequencing Platform"/>
            <person name="Earl A."/>
            <person name="Ward D."/>
            <person name="Feldgarden M."/>
            <person name="Gevers D."/>
            <person name="Morotomi M."/>
            <person name="Young S.K."/>
            <person name="Zeng Q."/>
            <person name="Gargeya S."/>
            <person name="Fitzgerald M."/>
            <person name="Haas B."/>
            <person name="Abouelleil A."/>
            <person name="Alvarado L."/>
            <person name="Arachchi H.M."/>
            <person name="Berlin A."/>
            <person name="Brown A."/>
            <person name="Chapman S.B."/>
            <person name="Chen Z."/>
            <person name="Dunbar C."/>
            <person name="Freedman E."/>
            <person name="Gearin G."/>
            <person name="Gellesch M."/>
            <person name="Goldberg J."/>
            <person name="Griggs A."/>
            <person name="Gujja S."/>
            <person name="Heiman D."/>
            <person name="Howarth C."/>
            <person name="Larson L."/>
            <person name="Lui A."/>
            <person name="MacDonald P.J.P."/>
            <person name="Montmayeur A."/>
            <person name="Murphy C."/>
            <person name="Neiman D."/>
            <person name="Pearson M."/>
            <person name="Priest M."/>
            <person name="Roberts A."/>
            <person name="Saif S."/>
            <person name="Shea T."/>
            <person name="Shenoy N."/>
            <person name="Sisk P."/>
            <person name="Stolte C."/>
            <person name="Sykes S."/>
            <person name="Wortman J."/>
            <person name="Nusbaum C."/>
            <person name="Birren B."/>
        </authorList>
    </citation>
    <scope>NUCLEOTIDE SEQUENCE [LARGE SCALE GENOMIC DNA]</scope>
    <source>
        <strain evidence="5 6">YIT 12060</strain>
    </source>
</reference>
<evidence type="ECO:0000259" key="4">
    <source>
        <dbReference type="Pfam" id="PF22124"/>
    </source>
</evidence>
<evidence type="ECO:0000256" key="1">
    <source>
        <dbReference type="SAM" id="SignalP"/>
    </source>
</evidence>
<protein>
    <submittedName>
        <fullName evidence="5">Uncharacterized protein</fullName>
    </submittedName>
</protein>
<dbReference type="Pfam" id="PF22124">
    <property type="entry name" value="Glyco_hydro_95_cat"/>
    <property type="match status" value="1"/>
</dbReference>
<dbReference type="PATRIC" id="fig|742725.3.peg.1050"/>
<evidence type="ECO:0000259" key="3">
    <source>
        <dbReference type="Pfam" id="PF21307"/>
    </source>
</evidence>
<sequence>MRQLESIAKKAVWASLVLCSAMLWTEPVMAAKPQPVRQVLWYTRPATNWMTEALPVGNGRIGAMIFGGLPVERIQFNDKTLWTGSTTERGAYQNFGDIFIDFGAAGGNNPRGPVDYRRELDLDDALAKVVYKADGVTYTREYLASYPDDVIAMRFTANKKGKIGFTVRMDDAHTGGQRTVTGNSITISGKLTLLSYKAQLTVLNEGGTLQAGDSTLTLTGADAATLLLSAGTDYDPQSPDYLTRSDWKGKVSTVAARAGSKGYAALRKAHLDDYHALYNRLSLNVGNTTPELPTDELFVRYSKGEYDPAADVLYFQYGRYLTIASSRPGLDLPSNLQGLWNDSNTPPWQSDIHSNINVQMNYWPAEPTNLAECHEPFTRYIYNESQLHDSWKKMAGELDCGGWALKTQNNIFGYSDWNWNRPANAWYCMHVWDKYLFDPQRDYLEQEAYPVMKSACRFWLDRLIVDDDGKLVAPNEWSPEHGPWESGIPYAQQLIWDLFNNTVRAGRILGTDQAFVDQLESKLERLDNGLTVGSWGQLREWKHLEDDPANQHRHVSHLIGLYPGRAISPALDTLYANAARRTLAARGDFGTGWSRAWKIAFWARLLDGDHAHLLLKNAMTLTDNTGLTYQTHQNSGSGIYANLFDAHPPFQIDGNFGATAGVAEMLLQSQLGELHLLPALPSVWGTGEVKGLRGRGGYVVDMDWSGGRLTGATVLATHDGTCTIRTDLPVSVQGAASGRSRTVPGLAVSTPVSDGYYLTTFPARAGERYLLKTVAAK</sequence>
<organism evidence="5 6">
    <name type="scientific">Alistipes indistinctus YIT 12060</name>
    <dbReference type="NCBI Taxonomy" id="742725"/>
    <lineage>
        <taxon>Bacteria</taxon>
        <taxon>Pseudomonadati</taxon>
        <taxon>Bacteroidota</taxon>
        <taxon>Bacteroidia</taxon>
        <taxon>Bacteroidales</taxon>
        <taxon>Rikenellaceae</taxon>
        <taxon>Alistipes</taxon>
    </lineage>
</organism>
<dbReference type="HOGENOM" id="CLU_004617_2_0_10"/>
<evidence type="ECO:0000313" key="6">
    <source>
        <dbReference type="Proteomes" id="UP000006008"/>
    </source>
</evidence>
<dbReference type="InterPro" id="IPR008928">
    <property type="entry name" value="6-hairpin_glycosidase_sf"/>
</dbReference>
<feature type="chain" id="PRO_5003477856" evidence="1">
    <location>
        <begin position="31"/>
        <end position="777"/>
    </location>
</feature>
<gene>
    <name evidence="5" type="ORF">HMPREF9450_00993</name>
</gene>
<dbReference type="Proteomes" id="UP000006008">
    <property type="component" value="Unassembled WGS sequence"/>
</dbReference>
<dbReference type="InterPro" id="IPR027414">
    <property type="entry name" value="GH95_N_dom"/>
</dbReference>
<dbReference type="GO" id="GO:0004560">
    <property type="term" value="F:alpha-L-fucosidase activity"/>
    <property type="evidence" value="ECO:0007669"/>
    <property type="project" value="InterPro"/>
</dbReference>
<keyword evidence="6" id="KW-1185">Reference proteome</keyword>
<dbReference type="GO" id="GO:0005975">
    <property type="term" value="P:carbohydrate metabolic process"/>
    <property type="evidence" value="ECO:0007669"/>
    <property type="project" value="InterPro"/>
</dbReference>
<dbReference type="eggNOG" id="COG1554">
    <property type="taxonomic scope" value="Bacteria"/>
</dbReference>
<dbReference type="Pfam" id="PF14498">
    <property type="entry name" value="Glyco_hyd_65N_2"/>
    <property type="match status" value="2"/>
</dbReference>
<dbReference type="PANTHER" id="PTHR31084">
    <property type="entry name" value="ALPHA-L-FUCOSIDASE 2"/>
    <property type="match status" value="1"/>
</dbReference>
<dbReference type="OrthoDB" id="9802600at2"/>
<feature type="domain" description="Glycosyl hydrolase family 95 catalytic" evidence="4">
    <location>
        <begin position="263"/>
        <end position="666"/>
    </location>
</feature>
<feature type="signal peptide" evidence="1">
    <location>
        <begin position="1"/>
        <end position="30"/>
    </location>
</feature>